<dbReference type="EMBL" id="PQFF01000311">
    <property type="protein sequence ID" value="RHZ62250.1"/>
    <property type="molecule type" value="Genomic_DNA"/>
</dbReference>
<organism evidence="1 2">
    <name type="scientific">Diversispora epigaea</name>
    <dbReference type="NCBI Taxonomy" id="1348612"/>
    <lineage>
        <taxon>Eukaryota</taxon>
        <taxon>Fungi</taxon>
        <taxon>Fungi incertae sedis</taxon>
        <taxon>Mucoromycota</taxon>
        <taxon>Glomeromycotina</taxon>
        <taxon>Glomeromycetes</taxon>
        <taxon>Diversisporales</taxon>
        <taxon>Diversisporaceae</taxon>
        <taxon>Diversispora</taxon>
    </lineage>
</organism>
<comment type="caution">
    <text evidence="1">The sequence shown here is derived from an EMBL/GenBank/DDBJ whole genome shotgun (WGS) entry which is preliminary data.</text>
</comment>
<dbReference type="Proteomes" id="UP000266861">
    <property type="component" value="Unassembled WGS sequence"/>
</dbReference>
<gene>
    <name evidence="1" type="ORF">Glove_341g68</name>
</gene>
<sequence>MLGCNELSCRKESTQLRVTLSCCPPYRLRACCIPATQIQNSNAEIPNAEIPNPKSQIMISIFCRNPKSQIPNTSNLCILVSQIPNYLGFGQHGHRKYFKDVDIFWHLIERRHTEASSSVIQSTTDVFKNSIESVNSSINNVNSTVLHYNEELKSVKSIKSNSENAENVLGKKQKKWSFGFSTESDGNESSCEIKINKGKQQKSKLYPATVLSWDMFGTKLGQLGQ</sequence>
<protein>
    <submittedName>
        <fullName evidence="1">Uncharacterized protein</fullName>
    </submittedName>
</protein>
<accession>A0A397HP65</accession>
<dbReference type="AlphaFoldDB" id="A0A397HP65"/>
<name>A0A397HP65_9GLOM</name>
<evidence type="ECO:0000313" key="2">
    <source>
        <dbReference type="Proteomes" id="UP000266861"/>
    </source>
</evidence>
<proteinExistence type="predicted"/>
<evidence type="ECO:0000313" key="1">
    <source>
        <dbReference type="EMBL" id="RHZ62250.1"/>
    </source>
</evidence>
<keyword evidence="2" id="KW-1185">Reference proteome</keyword>
<dbReference type="OrthoDB" id="2448808at2759"/>
<reference evidence="1 2" key="1">
    <citation type="submission" date="2018-08" db="EMBL/GenBank/DDBJ databases">
        <title>Genome and evolution of the arbuscular mycorrhizal fungus Diversispora epigaea (formerly Glomus versiforme) and its bacterial endosymbionts.</title>
        <authorList>
            <person name="Sun X."/>
            <person name="Fei Z."/>
            <person name="Harrison M."/>
        </authorList>
    </citation>
    <scope>NUCLEOTIDE SEQUENCE [LARGE SCALE GENOMIC DNA]</scope>
    <source>
        <strain evidence="1 2">IT104</strain>
    </source>
</reference>